<dbReference type="InterPro" id="IPR011055">
    <property type="entry name" value="Dup_hybrid_motif"/>
</dbReference>
<dbReference type="CDD" id="cd12797">
    <property type="entry name" value="M23_peptidase"/>
    <property type="match status" value="1"/>
</dbReference>
<dbReference type="PANTHER" id="PTHR21666">
    <property type="entry name" value="PEPTIDASE-RELATED"/>
    <property type="match status" value="1"/>
</dbReference>
<keyword evidence="1" id="KW-0812">Transmembrane</keyword>
<accession>A0A1I5KRZ0</accession>
<organism evidence="3 4">
    <name type="scientific">Qipengyuania nanhaisediminis</name>
    <dbReference type="NCBI Taxonomy" id="604088"/>
    <lineage>
        <taxon>Bacteria</taxon>
        <taxon>Pseudomonadati</taxon>
        <taxon>Pseudomonadota</taxon>
        <taxon>Alphaproteobacteria</taxon>
        <taxon>Sphingomonadales</taxon>
        <taxon>Erythrobacteraceae</taxon>
        <taxon>Qipengyuania</taxon>
    </lineage>
</organism>
<dbReference type="Proteomes" id="UP000199331">
    <property type="component" value="Unassembled WGS sequence"/>
</dbReference>
<dbReference type="SUPFAM" id="SSF51261">
    <property type="entry name" value="Duplicated hybrid motif"/>
    <property type="match status" value="1"/>
</dbReference>
<feature type="transmembrane region" description="Helical" evidence="1">
    <location>
        <begin position="32"/>
        <end position="53"/>
    </location>
</feature>
<dbReference type="InterPro" id="IPR050570">
    <property type="entry name" value="Cell_wall_metabolism_enzyme"/>
</dbReference>
<dbReference type="AlphaFoldDB" id="A0A1I5KRZ0"/>
<keyword evidence="4" id="KW-1185">Reference proteome</keyword>
<name>A0A1I5KRZ0_9SPHN</name>
<dbReference type="InterPro" id="IPR016047">
    <property type="entry name" value="M23ase_b-sheet_dom"/>
</dbReference>
<dbReference type="EMBL" id="FOWZ01000001">
    <property type="protein sequence ID" value="SFO87849.1"/>
    <property type="molecule type" value="Genomic_DNA"/>
</dbReference>
<protein>
    <submittedName>
        <fullName evidence="3">Peptidase family M23</fullName>
    </submittedName>
</protein>
<dbReference type="Gene3D" id="2.70.70.10">
    <property type="entry name" value="Glucose Permease (Domain IIA)"/>
    <property type="match status" value="1"/>
</dbReference>
<feature type="transmembrane region" description="Helical" evidence="1">
    <location>
        <begin position="59"/>
        <end position="74"/>
    </location>
</feature>
<evidence type="ECO:0000313" key="3">
    <source>
        <dbReference type="EMBL" id="SFO87849.1"/>
    </source>
</evidence>
<feature type="transmembrane region" description="Helical" evidence="1">
    <location>
        <begin position="86"/>
        <end position="106"/>
    </location>
</feature>
<evidence type="ECO:0000256" key="1">
    <source>
        <dbReference type="SAM" id="Phobius"/>
    </source>
</evidence>
<dbReference type="PANTHER" id="PTHR21666:SF285">
    <property type="entry name" value="M23 FAMILY METALLOPEPTIDASE"/>
    <property type="match status" value="1"/>
</dbReference>
<feature type="transmembrane region" description="Helical" evidence="1">
    <location>
        <begin position="6"/>
        <end position="23"/>
    </location>
</feature>
<evidence type="ECO:0000259" key="2">
    <source>
        <dbReference type="Pfam" id="PF01551"/>
    </source>
</evidence>
<evidence type="ECO:0000313" key="4">
    <source>
        <dbReference type="Proteomes" id="UP000199331"/>
    </source>
</evidence>
<dbReference type="OrthoDB" id="5489603at2"/>
<keyword evidence="1" id="KW-1133">Transmembrane helix</keyword>
<gene>
    <name evidence="3" type="ORF">SAMN04488060_0490</name>
</gene>
<dbReference type="Pfam" id="PF01551">
    <property type="entry name" value="Peptidase_M23"/>
    <property type="match status" value="1"/>
</dbReference>
<dbReference type="GO" id="GO:0004222">
    <property type="term" value="F:metalloendopeptidase activity"/>
    <property type="evidence" value="ECO:0007669"/>
    <property type="project" value="TreeGrafter"/>
</dbReference>
<dbReference type="STRING" id="604088.SAMN04488060_0490"/>
<reference evidence="4" key="1">
    <citation type="submission" date="2016-10" db="EMBL/GenBank/DDBJ databases">
        <authorList>
            <person name="Varghese N."/>
            <person name="Submissions S."/>
        </authorList>
    </citation>
    <scope>NUCLEOTIDE SEQUENCE [LARGE SCALE GENOMIC DNA]</scope>
    <source>
        <strain evidence="4">CGMCC 1.7715</strain>
    </source>
</reference>
<feature type="domain" description="M23ase beta-sheet core" evidence="2">
    <location>
        <begin position="190"/>
        <end position="283"/>
    </location>
</feature>
<sequence length="305" mass="32254">MLLYGLVFQNLALIALIRGLFFARPAPFGRKLWVVGGASAFLAGILLLGVWIYPPPLGAVFYLALFGAACIRWLRQPAPDNAAGRASLFAAVGLAALGAAMIWQGVTGRIAPDEPYLSLASPLPEDAGYCVLSGGASVGLNLHYVVSASTAADFEKHSVDLIATNAQGFRTKSGLSHYPKPLSPEDYAVFGTPVIAPCTGEVVETENDKTDVLAGHKYRSRDGANIVLLSCDGREVLMAHFKQGSVRVSEGDTVSAGSVLGLVGNSGNTEEPHLHIHAQEEGDNGRLVPVPIRFEGRYLARGDCL</sequence>
<dbReference type="RefSeq" id="WP_090476974.1">
    <property type="nucleotide sequence ID" value="NZ_FOWZ01000001.1"/>
</dbReference>
<proteinExistence type="predicted"/>
<keyword evidence="1" id="KW-0472">Membrane</keyword>